<reference evidence="4" key="1">
    <citation type="submission" date="2025-08" db="UniProtKB">
        <authorList>
            <consortium name="RefSeq"/>
        </authorList>
    </citation>
    <scope>IDENTIFICATION</scope>
    <source>
        <tissue evidence="4">Liver</tissue>
    </source>
</reference>
<dbReference type="PANTHER" id="PTHR13429:SF7">
    <property type="entry name" value="FERM DOMAIN-CONTAINING PROTEIN 1"/>
    <property type="match status" value="1"/>
</dbReference>
<organism evidence="3 4">
    <name type="scientific">Mesocricetus auratus</name>
    <name type="common">Golden hamster</name>
    <dbReference type="NCBI Taxonomy" id="10036"/>
    <lineage>
        <taxon>Eukaryota</taxon>
        <taxon>Metazoa</taxon>
        <taxon>Chordata</taxon>
        <taxon>Craniata</taxon>
        <taxon>Vertebrata</taxon>
        <taxon>Euteleostomi</taxon>
        <taxon>Mammalia</taxon>
        <taxon>Eutheria</taxon>
        <taxon>Euarchontoglires</taxon>
        <taxon>Glires</taxon>
        <taxon>Rodentia</taxon>
        <taxon>Myomorpha</taxon>
        <taxon>Muroidea</taxon>
        <taxon>Cricetidae</taxon>
        <taxon>Cricetinae</taxon>
        <taxon>Mesocricetus</taxon>
    </lineage>
</organism>
<proteinExistence type="predicted"/>
<dbReference type="Gene3D" id="2.30.29.30">
    <property type="entry name" value="Pleckstrin-homology domain (PH domain)/Phosphotyrosine-binding domain (PTB)"/>
    <property type="match status" value="1"/>
</dbReference>
<name>A0ABM2W1D9_MESAU</name>
<dbReference type="RefSeq" id="XP_040584224.1">
    <property type="nucleotide sequence ID" value="XM_040728290.1"/>
</dbReference>
<gene>
    <name evidence="4" type="primary">Frmd1</name>
</gene>
<evidence type="ECO:0000259" key="2">
    <source>
        <dbReference type="PROSITE" id="PS50057"/>
    </source>
</evidence>
<dbReference type="SUPFAM" id="SSF50729">
    <property type="entry name" value="PH domain-like"/>
    <property type="match status" value="1"/>
</dbReference>
<dbReference type="Pfam" id="PF00373">
    <property type="entry name" value="FERM_M"/>
    <property type="match status" value="1"/>
</dbReference>
<dbReference type="InterPro" id="IPR047145">
    <property type="entry name" value="FRMD6-like"/>
</dbReference>
<dbReference type="SMART" id="SM01196">
    <property type="entry name" value="FERM_C"/>
    <property type="match status" value="1"/>
</dbReference>
<evidence type="ECO:0000313" key="3">
    <source>
        <dbReference type="Proteomes" id="UP000886700"/>
    </source>
</evidence>
<evidence type="ECO:0000313" key="4">
    <source>
        <dbReference type="RefSeq" id="XP_040584224.1"/>
    </source>
</evidence>
<dbReference type="PANTHER" id="PTHR13429">
    <property type="entry name" value="FERM DOMAIN (PROTEIN4.1-EZRIN-RADIXIN-MOESIN) FAMILY"/>
    <property type="match status" value="1"/>
</dbReference>
<dbReference type="Pfam" id="PF09379">
    <property type="entry name" value="FERM_N"/>
    <property type="match status" value="1"/>
</dbReference>
<protein>
    <submittedName>
        <fullName evidence="4">FERM domain-containing protein 1 isoform X2</fullName>
    </submittedName>
</protein>
<dbReference type="InterPro" id="IPR018979">
    <property type="entry name" value="FERM_N"/>
</dbReference>
<dbReference type="Gene3D" id="3.10.20.90">
    <property type="entry name" value="Phosphatidylinositol 3-kinase Catalytic Subunit, Chain A, domain 1"/>
    <property type="match status" value="1"/>
</dbReference>
<dbReference type="CDD" id="cd14473">
    <property type="entry name" value="FERM_B-lobe"/>
    <property type="match status" value="1"/>
</dbReference>
<dbReference type="SUPFAM" id="SSF47031">
    <property type="entry name" value="Second domain of FERM"/>
    <property type="match status" value="1"/>
</dbReference>
<evidence type="ECO:0000256" key="1">
    <source>
        <dbReference type="SAM" id="MobiDB-lite"/>
    </source>
</evidence>
<dbReference type="PROSITE" id="PS50057">
    <property type="entry name" value="FERM_3"/>
    <property type="match status" value="1"/>
</dbReference>
<dbReference type="InterPro" id="IPR029071">
    <property type="entry name" value="Ubiquitin-like_domsf"/>
</dbReference>
<dbReference type="GeneID" id="101823760"/>
<dbReference type="SMART" id="SM00295">
    <property type="entry name" value="B41"/>
    <property type="match status" value="1"/>
</dbReference>
<dbReference type="InterPro" id="IPR019748">
    <property type="entry name" value="FERM_central"/>
</dbReference>
<dbReference type="InterPro" id="IPR014352">
    <property type="entry name" value="FERM/acyl-CoA-bd_prot_sf"/>
</dbReference>
<feature type="domain" description="FERM" evidence="2">
    <location>
        <begin position="6"/>
        <end position="306"/>
    </location>
</feature>
<dbReference type="InterPro" id="IPR035963">
    <property type="entry name" value="FERM_2"/>
</dbReference>
<dbReference type="SUPFAM" id="SSF54236">
    <property type="entry name" value="Ubiquitin-like"/>
    <property type="match status" value="1"/>
</dbReference>
<dbReference type="InterPro" id="IPR019749">
    <property type="entry name" value="Band_41_domain"/>
</dbReference>
<feature type="region of interest" description="Disordered" evidence="1">
    <location>
        <begin position="389"/>
        <end position="423"/>
    </location>
</feature>
<dbReference type="InterPro" id="IPR000299">
    <property type="entry name" value="FERM_domain"/>
</dbReference>
<dbReference type="InterPro" id="IPR018980">
    <property type="entry name" value="FERM_PH-like_C"/>
</dbReference>
<dbReference type="InterPro" id="IPR011993">
    <property type="entry name" value="PH-like_dom_sf"/>
</dbReference>
<dbReference type="Pfam" id="PF09380">
    <property type="entry name" value="FERM_C"/>
    <property type="match status" value="1"/>
</dbReference>
<accession>A0ABM2W1D9</accession>
<dbReference type="Gene3D" id="1.20.80.10">
    <property type="match status" value="1"/>
</dbReference>
<dbReference type="Proteomes" id="UP000886700">
    <property type="component" value="Unplaced"/>
</dbReference>
<sequence length="438" mass="51072">MSSELRDILVLLPTWEQLRLSVGVTATGQELFRLVCDVAHIRDTRYFGLSVVRNEEYVFLDLKQKLSKYFSKDWRMEMNQRSKISRAPFIAFFRVQFYVENGRAISDKTARYLYYCHLKEQVLRSRCEHREEVYFLLAACGLQADLGDHQESVHVGKYFEPQAYFPQWIISSRGADYILRHVPAMHRERRGLSPKEAVLGFIRAACRLEDVPVHFFRLYKEKKEDGPSILLGLALKGVLIYREADDDAQLLFDFPWPRISKGKKLEIQPEGPLAAQKLRLYTGYTWRSRYLLHLLRATHRLHLSLRPVLQWLQQLEEAEERKCYRESYISDPLEQDLNPRRRDYLGNEEDGMDSRRQSLLLSLCPQSHGSSHTAGIKLYSLREEREMSVDEPTGTERLCRTTPSSSSWSGFQQPGHLHQGQRSGRWRLTIGVTSISTA</sequence>
<keyword evidence="3" id="KW-1185">Reference proteome</keyword>
<feature type="compositionally biased region" description="Polar residues" evidence="1">
    <location>
        <begin position="401"/>
        <end position="412"/>
    </location>
</feature>